<dbReference type="EMBL" id="VSSQ01000067">
    <property type="protein sequence ID" value="MPL72550.1"/>
    <property type="molecule type" value="Genomic_DNA"/>
</dbReference>
<dbReference type="AlphaFoldDB" id="A0A644U084"/>
<reference evidence="1" key="1">
    <citation type="submission" date="2019-08" db="EMBL/GenBank/DDBJ databases">
        <authorList>
            <person name="Kucharzyk K."/>
            <person name="Murdoch R.W."/>
            <person name="Higgins S."/>
            <person name="Loffler F."/>
        </authorList>
    </citation>
    <scope>NUCLEOTIDE SEQUENCE</scope>
</reference>
<sequence>MTICDAAEIRAALEMAFPCPAEEYADAYFCQEMTKILAELAGFYAARFSETVDEIRAGGLESPEFVLRLEERRSKMVNVPLLRDEMPDLFSDLVFVSPADAGKLLSKKFLYDATKKLIKDRIVNYEQVNLKDLETRLPAPEFSRYVSERVVPKGYVIEVKS</sequence>
<protein>
    <submittedName>
        <fullName evidence="1">Uncharacterized protein</fullName>
    </submittedName>
</protein>
<comment type="caution">
    <text evidence="1">The sequence shown here is derived from an EMBL/GenBank/DDBJ whole genome shotgun (WGS) entry which is preliminary data.</text>
</comment>
<accession>A0A644U084</accession>
<evidence type="ECO:0000313" key="1">
    <source>
        <dbReference type="EMBL" id="MPL72550.1"/>
    </source>
</evidence>
<organism evidence="1">
    <name type="scientific">bioreactor metagenome</name>
    <dbReference type="NCBI Taxonomy" id="1076179"/>
    <lineage>
        <taxon>unclassified sequences</taxon>
        <taxon>metagenomes</taxon>
        <taxon>ecological metagenomes</taxon>
    </lineage>
</organism>
<proteinExistence type="predicted"/>
<gene>
    <name evidence="1" type="ORF">SDC9_18335</name>
</gene>
<name>A0A644U084_9ZZZZ</name>